<name>Q9XVZ7_CAEEL</name>
<dbReference type="PaxDb" id="6239-Y54G11A.1"/>
<feature type="region of interest" description="Disordered" evidence="1">
    <location>
        <begin position="450"/>
        <end position="498"/>
    </location>
</feature>
<dbReference type="UCSC" id="Y54G11A.1">
    <property type="organism name" value="c. elegans"/>
</dbReference>
<dbReference type="AlphaFoldDB" id="Q9XVZ7"/>
<evidence type="ECO:0000256" key="1">
    <source>
        <dbReference type="SAM" id="MobiDB-lite"/>
    </source>
</evidence>
<dbReference type="GeneID" id="190294"/>
<keyword evidence="5" id="KW-1185">Reference proteome</keyword>
<dbReference type="AGR" id="WB:WBGene00013212"/>
<dbReference type="OMA" id="ANLTPPW"/>
<dbReference type="CTD" id="190294"/>
<evidence type="ECO:0000256" key="3">
    <source>
        <dbReference type="SAM" id="SignalP"/>
    </source>
</evidence>
<dbReference type="InParanoid" id="Q9XVZ7"/>
<feature type="transmembrane region" description="Helical" evidence="2">
    <location>
        <begin position="534"/>
        <end position="550"/>
    </location>
</feature>
<keyword evidence="3" id="KW-0732">Signal</keyword>
<keyword evidence="2" id="KW-0472">Membrane</keyword>
<dbReference type="EMBL" id="BX284602">
    <property type="protein sequence ID" value="CAA22455.2"/>
    <property type="molecule type" value="Genomic_DNA"/>
</dbReference>
<evidence type="ECO:0000313" key="4">
    <source>
        <dbReference type="EMBL" id="CAA22455.2"/>
    </source>
</evidence>
<evidence type="ECO:0000256" key="2">
    <source>
        <dbReference type="SAM" id="Phobius"/>
    </source>
</evidence>
<dbReference type="HOGENOM" id="CLU_036538_0_0_1"/>
<dbReference type="PeptideAtlas" id="Q9XVZ7"/>
<feature type="signal peptide" evidence="3">
    <location>
        <begin position="1"/>
        <end position="26"/>
    </location>
</feature>
<dbReference type="Bgee" id="WBGene00013212">
    <property type="expression patterns" value="Expressed in adult organism and 2 other cell types or tissues"/>
</dbReference>
<evidence type="ECO:0000313" key="5">
    <source>
        <dbReference type="Proteomes" id="UP000001940"/>
    </source>
</evidence>
<reference evidence="4 5" key="1">
    <citation type="journal article" date="1998" name="Science">
        <title>Genome sequence of the nematode C. elegans: a platform for investigating biology.</title>
        <authorList>
            <consortium name="The C. elegans sequencing consortium"/>
            <person name="Sulson J.E."/>
            <person name="Waterston R."/>
        </authorList>
    </citation>
    <scope>NUCLEOTIDE SEQUENCE [LARGE SCALE GENOMIC DNA]</scope>
    <source>
        <strain evidence="4 5">Bristol N2</strain>
    </source>
</reference>
<dbReference type="PIR" id="T27175">
    <property type="entry name" value="T27175"/>
</dbReference>
<dbReference type="Proteomes" id="UP000001940">
    <property type="component" value="Chromosome II"/>
</dbReference>
<dbReference type="WormBase" id="Y54G11A.1">
    <property type="protein sequence ID" value="CE48627"/>
    <property type="gene ID" value="WBGene00013212"/>
</dbReference>
<sequence>MRMPRRRTNLLILIITFLIFTDTVSTSSDPCLDSQIEDPSQLHLPSQYANLTPPWQRADGKLAKVSRSEGLTYHWSWMKSLQVKGLSKTVEDIIGFLTDNQCIFVPVGPFVRSVILGKKTVYVSGEVSCQLHQLYDKCVLKFGAAGCSLYPLEDDGGWGAYRMEIGDASSNRSTFTARAEPIVIYEWRSVLGAPLDKWRFTVDTLAMFDDGAGDLFLIDPTGNGYLDVCEKKIAPTAENWDKWGKNQQMKLMGFYDLRSDGFAPKNETLQKFINVKIKSSSDKRVAQQFYCEHVLKGVSNLEGTTPVCHTMYPEKEAARKIGQMRTIMIDEMGTSWNSSIGKAADDLEAVFCTARQYVQIRSRLLHRVPSSNDEKAAVEDPPKLIQNGKPMINDSAQVHARPILNMAAKLPELPVEYPSVPRAQPNEKLEFVEPPELGAGAQDPRAIEILGSRDHPDPWDEVEHQEDREAQEDQETKRTLGGAPAEEEAADFSHHNAVQTNNLPVMRFDKVEEEEVEQISSAMEMSTENAASNWNIYGFLMIFCVFYCLLD</sequence>
<dbReference type="FunCoup" id="Q9XVZ7">
    <property type="interactions" value="1301"/>
</dbReference>
<dbReference type="RefSeq" id="NP_496972.2">
    <property type="nucleotide sequence ID" value="NM_064571.2"/>
</dbReference>
<evidence type="ECO:0007829" key="7">
    <source>
        <dbReference type="PeptideAtlas" id="Q9XVZ7"/>
    </source>
</evidence>
<evidence type="ECO:0000313" key="6">
    <source>
        <dbReference type="WormBase" id="Y54G11A.1"/>
    </source>
</evidence>
<keyword evidence="2" id="KW-0812">Transmembrane</keyword>
<protein>
    <submittedName>
        <fullName evidence="4">PKD_channel domain-containing protein</fullName>
    </submittedName>
</protein>
<feature type="chain" id="PRO_5004336779" evidence="3">
    <location>
        <begin position="27"/>
        <end position="551"/>
    </location>
</feature>
<dbReference type="OrthoDB" id="5871804at2759"/>
<dbReference type="eggNOG" id="ENOG502TH44">
    <property type="taxonomic scope" value="Eukaryota"/>
</dbReference>
<keyword evidence="7" id="KW-1267">Proteomics identification</keyword>
<proteinExistence type="evidence at protein level"/>
<feature type="compositionally biased region" description="Basic and acidic residues" evidence="1">
    <location>
        <begin position="451"/>
        <end position="468"/>
    </location>
</feature>
<gene>
    <name evidence="4" type="ORF">CELE_Y54G11A.1</name>
    <name evidence="4 6" type="ORF">Y54G11A.1</name>
</gene>
<organism evidence="4 5">
    <name type="scientific">Caenorhabditis elegans</name>
    <dbReference type="NCBI Taxonomy" id="6239"/>
    <lineage>
        <taxon>Eukaryota</taxon>
        <taxon>Metazoa</taxon>
        <taxon>Ecdysozoa</taxon>
        <taxon>Nematoda</taxon>
        <taxon>Chromadorea</taxon>
        <taxon>Rhabditida</taxon>
        <taxon>Rhabditina</taxon>
        <taxon>Rhabditomorpha</taxon>
        <taxon>Rhabditoidea</taxon>
        <taxon>Rhabditidae</taxon>
        <taxon>Peloderinae</taxon>
        <taxon>Caenorhabditis</taxon>
    </lineage>
</organism>
<dbReference type="KEGG" id="cel:CELE_Y54G11A.1"/>
<accession>Q9XVZ7</accession>
<keyword evidence="2" id="KW-1133">Transmembrane helix</keyword>